<evidence type="ECO:0000313" key="4">
    <source>
        <dbReference type="Proteomes" id="UP000784294"/>
    </source>
</evidence>
<keyword evidence="1" id="KW-1015">Disulfide bond</keyword>
<dbReference type="EMBL" id="CAAALY010126493">
    <property type="protein sequence ID" value="VEL31788.1"/>
    <property type="molecule type" value="Genomic_DNA"/>
</dbReference>
<dbReference type="Gene3D" id="3.90.550.10">
    <property type="entry name" value="Spore Coat Polysaccharide Biosynthesis Protein SpsA, Chain A"/>
    <property type="match status" value="1"/>
</dbReference>
<dbReference type="GO" id="GO:0004653">
    <property type="term" value="F:polypeptide N-acetylgalactosaminyltransferase activity"/>
    <property type="evidence" value="ECO:0007669"/>
    <property type="project" value="TreeGrafter"/>
</dbReference>
<proteinExistence type="predicted"/>
<dbReference type="AlphaFoldDB" id="A0A448X9T8"/>
<dbReference type="InterPro" id="IPR001173">
    <property type="entry name" value="Glyco_trans_2-like"/>
</dbReference>
<dbReference type="GO" id="GO:0006493">
    <property type="term" value="P:protein O-linked glycosylation"/>
    <property type="evidence" value="ECO:0007669"/>
    <property type="project" value="TreeGrafter"/>
</dbReference>
<name>A0A448X9T8_9PLAT</name>
<evidence type="ECO:0000313" key="3">
    <source>
        <dbReference type="EMBL" id="VEL31788.1"/>
    </source>
</evidence>
<evidence type="ECO:0000256" key="1">
    <source>
        <dbReference type="ARBA" id="ARBA00023157"/>
    </source>
</evidence>
<dbReference type="OrthoDB" id="6119243at2759"/>
<organism evidence="3 4">
    <name type="scientific">Protopolystoma xenopodis</name>
    <dbReference type="NCBI Taxonomy" id="117903"/>
    <lineage>
        <taxon>Eukaryota</taxon>
        <taxon>Metazoa</taxon>
        <taxon>Spiralia</taxon>
        <taxon>Lophotrochozoa</taxon>
        <taxon>Platyhelminthes</taxon>
        <taxon>Monogenea</taxon>
        <taxon>Polyopisthocotylea</taxon>
        <taxon>Polystomatidea</taxon>
        <taxon>Polystomatidae</taxon>
        <taxon>Protopolystoma</taxon>
    </lineage>
</organism>
<evidence type="ECO:0000259" key="2">
    <source>
        <dbReference type="Pfam" id="PF00535"/>
    </source>
</evidence>
<dbReference type="InterPro" id="IPR029044">
    <property type="entry name" value="Nucleotide-diphossugar_trans"/>
</dbReference>
<dbReference type="GO" id="GO:0005794">
    <property type="term" value="C:Golgi apparatus"/>
    <property type="evidence" value="ECO:0007669"/>
    <property type="project" value="TreeGrafter"/>
</dbReference>
<dbReference type="PANTHER" id="PTHR11675">
    <property type="entry name" value="N-ACETYLGALACTOSAMINYLTRANSFERASE"/>
    <property type="match status" value="1"/>
</dbReference>
<protein>
    <recommendedName>
        <fullName evidence="2">Glycosyltransferase 2-like domain-containing protein</fullName>
    </recommendedName>
</protein>
<comment type="caution">
    <text evidence="3">The sequence shown here is derived from an EMBL/GenBank/DDBJ whole genome shotgun (WGS) entry which is preliminary data.</text>
</comment>
<dbReference type="PANTHER" id="PTHR11675:SF101">
    <property type="entry name" value="POLYPEPTIDE N-ACETYLGALACTOSAMINYLTRANSFERASE 5"/>
    <property type="match status" value="1"/>
</dbReference>
<reference evidence="3" key="1">
    <citation type="submission" date="2018-11" db="EMBL/GenBank/DDBJ databases">
        <authorList>
            <consortium name="Pathogen Informatics"/>
        </authorList>
    </citation>
    <scope>NUCLEOTIDE SEQUENCE</scope>
</reference>
<feature type="domain" description="Glycosyltransferase 2-like" evidence="2">
    <location>
        <begin position="11"/>
        <end position="98"/>
    </location>
</feature>
<dbReference type="Pfam" id="PF00535">
    <property type="entry name" value="Glycos_transf_2"/>
    <property type="match status" value="1"/>
</dbReference>
<keyword evidence="4" id="KW-1185">Reference proteome</keyword>
<dbReference type="SUPFAM" id="SSF53448">
    <property type="entry name" value="Nucleotide-diphospho-sugar transferases"/>
    <property type="match status" value="1"/>
</dbReference>
<accession>A0A448X9T8</accession>
<dbReference type="Proteomes" id="UP000784294">
    <property type="component" value="Unassembled WGS sequence"/>
</dbReference>
<gene>
    <name evidence="3" type="ORF">PXEA_LOCUS25228</name>
</gene>
<sequence>MPPAHSHLDSQLDAYISRLSTRIHLKRLENRSGLIRARLVGAELATGQTLTFLDAHCEVTPYWLEALLAEIHRNRRTIACPIIDVINEHTFEYILGEFLVEVLKSSRNILIFFHKNS</sequence>